<dbReference type="Proteomes" id="UP000730161">
    <property type="component" value="Unassembled WGS sequence"/>
</dbReference>
<keyword evidence="1" id="KW-1133">Transmembrane helix</keyword>
<feature type="transmembrane region" description="Helical" evidence="1">
    <location>
        <begin position="182"/>
        <end position="202"/>
    </location>
</feature>
<protein>
    <recommendedName>
        <fullName evidence="4">DUF1538 domain-containing protein</fullName>
    </recommendedName>
</protein>
<dbReference type="InterPro" id="IPR011435">
    <property type="entry name" value="UmpAB"/>
</dbReference>
<dbReference type="Pfam" id="PF07556">
    <property type="entry name" value="DUF1538"/>
    <property type="match status" value="1"/>
</dbReference>
<feature type="transmembrane region" description="Helical" evidence="1">
    <location>
        <begin position="121"/>
        <end position="141"/>
    </location>
</feature>
<feature type="transmembrane region" description="Helical" evidence="1">
    <location>
        <begin position="147"/>
        <end position="170"/>
    </location>
</feature>
<feature type="transmembrane region" description="Helical" evidence="1">
    <location>
        <begin position="75"/>
        <end position="100"/>
    </location>
</feature>
<evidence type="ECO:0000256" key="1">
    <source>
        <dbReference type="SAM" id="Phobius"/>
    </source>
</evidence>
<keyword evidence="3" id="KW-1185">Reference proteome</keyword>
<gene>
    <name evidence="2" type="ORF">RJ53_06600</name>
</gene>
<proteinExistence type="predicted"/>
<reference evidence="2" key="1">
    <citation type="submission" date="2014-12" db="EMBL/GenBank/DDBJ databases">
        <authorList>
            <person name="Huang H.-H."/>
            <person name="Chen S.-C."/>
            <person name="Lai M.-C."/>
        </authorList>
    </citation>
    <scope>NUCLEOTIDE SEQUENCE</scope>
    <source>
        <strain evidence="2">K1F9705b</strain>
    </source>
</reference>
<name>A0A8J7W6E1_9EURY</name>
<evidence type="ECO:0000313" key="2">
    <source>
        <dbReference type="EMBL" id="MBR1369179.1"/>
    </source>
</evidence>
<feature type="transmembrane region" description="Helical" evidence="1">
    <location>
        <begin position="214"/>
        <end position="236"/>
    </location>
</feature>
<feature type="transmembrane region" description="Helical" evidence="1">
    <location>
        <begin position="14"/>
        <end position="32"/>
    </location>
</feature>
<dbReference type="AlphaFoldDB" id="A0A8J7W6E1"/>
<dbReference type="OrthoDB" id="71437at2157"/>
<dbReference type="EMBL" id="JWHL01000009">
    <property type="protein sequence ID" value="MBR1369179.1"/>
    <property type="molecule type" value="Genomic_DNA"/>
</dbReference>
<feature type="transmembrane region" description="Helical" evidence="1">
    <location>
        <begin position="44"/>
        <end position="63"/>
    </location>
</feature>
<keyword evidence="1" id="KW-0812">Transmembrane</keyword>
<dbReference type="RefSeq" id="WP_211530872.1">
    <property type="nucleotide sequence ID" value="NZ_JWHL01000009.1"/>
</dbReference>
<keyword evidence="1" id="KW-0472">Membrane</keyword>
<accession>A0A8J7W6E1</accession>
<evidence type="ECO:0008006" key="4">
    <source>
        <dbReference type="Google" id="ProtNLM"/>
    </source>
</evidence>
<comment type="caution">
    <text evidence="2">The sequence shown here is derived from an EMBL/GenBank/DDBJ whole genome shotgun (WGS) entry which is preliminary data.</text>
</comment>
<sequence>MIAELGILTGIDHVILEAIIALIPLSIFFILFQITYLKLPIGHVINLFKGIVFTLFGMILFLQGVKVAFIPAGEAIGSFFSAIGKPWILIPFGFLLGLLATYAEPAVRILCYEIENSSSGFIRGTLILYTLSLGVGVAVALGMGRIVYGFSFLPIIITGYVIAIILLWFADRDFVGIAFDSGGVATGPMAVTFLMALAVGAATGIEGRDPVIDGFGLIALIALAPILSILILGIYFKKKKVNTS</sequence>
<evidence type="ECO:0000313" key="3">
    <source>
        <dbReference type="Proteomes" id="UP000730161"/>
    </source>
</evidence>
<organism evidence="2 3">
    <name type="scientific">Methanocalculus chunghsingensis</name>
    <dbReference type="NCBI Taxonomy" id="156457"/>
    <lineage>
        <taxon>Archaea</taxon>
        <taxon>Methanobacteriati</taxon>
        <taxon>Methanobacteriota</taxon>
        <taxon>Stenosarchaea group</taxon>
        <taxon>Methanomicrobia</taxon>
        <taxon>Methanomicrobiales</taxon>
        <taxon>Methanocalculaceae</taxon>
        <taxon>Methanocalculus</taxon>
    </lineage>
</organism>